<dbReference type="Gene3D" id="3.20.20.410">
    <property type="entry name" value="Protein of unknown function UPF0759"/>
    <property type="match status" value="1"/>
</dbReference>
<dbReference type="AlphaFoldDB" id="A0A2U3QEN2"/>
<dbReference type="InterPro" id="IPR036520">
    <property type="entry name" value="UPF0759_sf"/>
</dbReference>
<accession>A0A2U3QEN2</accession>
<dbReference type="InterPro" id="IPR002763">
    <property type="entry name" value="DUF72"/>
</dbReference>
<evidence type="ECO:0000313" key="2">
    <source>
        <dbReference type="Proteomes" id="UP000245125"/>
    </source>
</evidence>
<reference evidence="2" key="1">
    <citation type="submission" date="2018-03" db="EMBL/GenBank/DDBJ databases">
        <authorList>
            <person name="Zecchin S."/>
        </authorList>
    </citation>
    <scope>NUCLEOTIDE SEQUENCE [LARGE SCALE GENOMIC DNA]</scope>
</reference>
<keyword evidence="2" id="KW-1185">Reference proteome</keyword>
<organism evidence="1 2">
    <name type="scientific">Candidatus Sulfobium mesophilum</name>
    <dbReference type="NCBI Taxonomy" id="2016548"/>
    <lineage>
        <taxon>Bacteria</taxon>
        <taxon>Pseudomonadati</taxon>
        <taxon>Nitrospirota</taxon>
        <taxon>Nitrospiria</taxon>
        <taxon>Nitrospirales</taxon>
        <taxon>Nitrospiraceae</taxon>
        <taxon>Candidatus Sulfobium</taxon>
    </lineage>
</organism>
<dbReference type="OrthoDB" id="9780310at2"/>
<evidence type="ECO:0000313" key="1">
    <source>
        <dbReference type="EMBL" id="SPP99873.1"/>
    </source>
</evidence>
<evidence type="ECO:0008006" key="3">
    <source>
        <dbReference type="Google" id="ProtNLM"/>
    </source>
</evidence>
<dbReference type="Pfam" id="PF01904">
    <property type="entry name" value="DUF72"/>
    <property type="match status" value="1"/>
</dbReference>
<dbReference type="EMBL" id="OUUY01000032">
    <property type="protein sequence ID" value="SPP99873.1"/>
    <property type="molecule type" value="Genomic_DNA"/>
</dbReference>
<name>A0A2U3QEN2_9BACT</name>
<dbReference type="Proteomes" id="UP000245125">
    <property type="component" value="Unassembled WGS sequence"/>
</dbReference>
<dbReference type="PANTHER" id="PTHR30348:SF4">
    <property type="entry name" value="DUF72 DOMAIN-CONTAINING PROTEIN"/>
    <property type="match status" value="1"/>
</dbReference>
<dbReference type="SUPFAM" id="SSF117396">
    <property type="entry name" value="TM1631-like"/>
    <property type="match status" value="1"/>
</dbReference>
<protein>
    <recommendedName>
        <fullName evidence="3">DUF72 domain-containing protein</fullName>
    </recommendedName>
</protein>
<gene>
    <name evidence="1" type="ORF">NBG4_1270003</name>
</gene>
<sequence length="244" mass="28036">MKIYIGTSGYGYKEWKGSFYPQKTSPKEMLSFYAERFNSVEINNTFYHMPKVDVLMSWAGQVPDDFIFALKAPQVITHLKRLRNVEVEIEYLLQSLPVLGKKLGPVLFQFPGSFRADIHTLEAFLDLLPDDMLCAFEFRSPSWFSGSDMLHVLREKGCSLCISDAVESPANEIVSTAAWGYLRLRHSDYADADLSRWLQRILSQKWERAYVFFKHEGEAIGPEMAIRFQELAGSGVKKRKKENS</sequence>
<dbReference type="PANTHER" id="PTHR30348">
    <property type="entry name" value="UNCHARACTERIZED PROTEIN YECE"/>
    <property type="match status" value="1"/>
</dbReference>
<proteinExistence type="predicted"/>